<dbReference type="PANTHER" id="PTHR14237">
    <property type="entry name" value="MOLYBDOPTERIN COFACTOR SULFURASE MOSC"/>
    <property type="match status" value="1"/>
</dbReference>
<protein>
    <recommendedName>
        <fullName evidence="1">MOSC domain-containing protein</fullName>
    </recommendedName>
</protein>
<dbReference type="SUPFAM" id="SSF141673">
    <property type="entry name" value="MOSC N-terminal domain-like"/>
    <property type="match status" value="1"/>
</dbReference>
<dbReference type="OrthoDB" id="9793178at2"/>
<dbReference type="EMBL" id="VIWU01000001">
    <property type="protein sequence ID" value="TWF76135.1"/>
    <property type="molecule type" value="Genomic_DNA"/>
</dbReference>
<reference evidence="2 3" key="1">
    <citation type="submission" date="2019-06" db="EMBL/GenBank/DDBJ databases">
        <title>Sequencing the genomes of 1000 actinobacteria strains.</title>
        <authorList>
            <person name="Klenk H.-P."/>
        </authorList>
    </citation>
    <scope>NUCLEOTIDE SEQUENCE [LARGE SCALE GENOMIC DNA]</scope>
    <source>
        <strain evidence="2 3">DSM 45671</strain>
    </source>
</reference>
<dbReference type="GO" id="GO:0003824">
    <property type="term" value="F:catalytic activity"/>
    <property type="evidence" value="ECO:0007669"/>
    <property type="project" value="InterPro"/>
</dbReference>
<evidence type="ECO:0000313" key="2">
    <source>
        <dbReference type="EMBL" id="TWF76135.1"/>
    </source>
</evidence>
<dbReference type="GO" id="GO:0030151">
    <property type="term" value="F:molybdenum ion binding"/>
    <property type="evidence" value="ECO:0007669"/>
    <property type="project" value="InterPro"/>
</dbReference>
<dbReference type="InterPro" id="IPR005303">
    <property type="entry name" value="MOCOS_middle"/>
</dbReference>
<dbReference type="InterPro" id="IPR011037">
    <property type="entry name" value="Pyrv_Knase-like_insert_dom_sf"/>
</dbReference>
<dbReference type="Pfam" id="PF03476">
    <property type="entry name" value="MOSC_N"/>
    <property type="match status" value="1"/>
</dbReference>
<evidence type="ECO:0000259" key="1">
    <source>
        <dbReference type="PROSITE" id="PS51340"/>
    </source>
</evidence>
<evidence type="ECO:0000313" key="3">
    <source>
        <dbReference type="Proteomes" id="UP000321261"/>
    </source>
</evidence>
<dbReference type="GO" id="GO:0030170">
    <property type="term" value="F:pyridoxal phosphate binding"/>
    <property type="evidence" value="ECO:0007669"/>
    <property type="project" value="InterPro"/>
</dbReference>
<sequence length="288" mass="31047">MSARVVALHTYPVKGCAGTSLTSAFLAPAGLAHDRTFMVVDEEGVFRSQRRDPLLATIRPAIFGEGRELELHAPGADAVRVMVDIDGPRRPVEMFGNPYRGIDQGDAVAGWLTEVLGRPSRLVRVPPEHDRITDGETPGRAGFADSGALLLASRASWAELDRRIAARGAGAGERQPAKVGTVPMDRFRPNVVVDGWAEPHVEDQVREMSVGDADLAFAKQAIRCAVTLVDQRTGVRSGPEPLRTLADYRRVTDKGVAFGAKFSVVRTGQLTVGDELVVHRWADAPVTA</sequence>
<comment type="caution">
    <text evidence="2">The sequence shown here is derived from an EMBL/GenBank/DDBJ whole genome shotgun (WGS) entry which is preliminary data.</text>
</comment>
<gene>
    <name evidence="2" type="ORF">FHX44_112023</name>
</gene>
<dbReference type="PANTHER" id="PTHR14237:SF19">
    <property type="entry name" value="MITOCHONDRIAL AMIDOXIME REDUCING COMPONENT 1"/>
    <property type="match status" value="1"/>
</dbReference>
<name>A0A561SMP4_9PSEU</name>
<dbReference type="InterPro" id="IPR005302">
    <property type="entry name" value="MoCF_Sase_C"/>
</dbReference>
<proteinExistence type="predicted"/>
<feature type="domain" description="MOSC" evidence="1">
    <location>
        <begin position="120"/>
        <end position="279"/>
    </location>
</feature>
<dbReference type="Proteomes" id="UP000321261">
    <property type="component" value="Unassembled WGS sequence"/>
</dbReference>
<dbReference type="SUPFAM" id="SSF50800">
    <property type="entry name" value="PK beta-barrel domain-like"/>
    <property type="match status" value="1"/>
</dbReference>
<accession>A0A561SMP4</accession>
<organism evidence="2 3">
    <name type="scientific">Pseudonocardia hierapolitana</name>
    <dbReference type="NCBI Taxonomy" id="1128676"/>
    <lineage>
        <taxon>Bacteria</taxon>
        <taxon>Bacillati</taxon>
        <taxon>Actinomycetota</taxon>
        <taxon>Actinomycetes</taxon>
        <taxon>Pseudonocardiales</taxon>
        <taxon>Pseudonocardiaceae</taxon>
        <taxon>Pseudonocardia</taxon>
    </lineage>
</organism>
<dbReference type="PROSITE" id="PS51340">
    <property type="entry name" value="MOSC"/>
    <property type="match status" value="1"/>
</dbReference>
<dbReference type="AlphaFoldDB" id="A0A561SMP4"/>
<dbReference type="RefSeq" id="WP_147255223.1">
    <property type="nucleotide sequence ID" value="NZ_VIWU01000001.1"/>
</dbReference>
<keyword evidence="3" id="KW-1185">Reference proteome</keyword>
<dbReference type="Pfam" id="PF03473">
    <property type="entry name" value="MOSC"/>
    <property type="match status" value="1"/>
</dbReference>